<dbReference type="PROSITE" id="PS00134">
    <property type="entry name" value="TRYPSIN_HIS"/>
    <property type="match status" value="1"/>
</dbReference>
<dbReference type="Gene3D" id="2.40.10.10">
    <property type="entry name" value="Trypsin-like serine proteases"/>
    <property type="match status" value="2"/>
</dbReference>
<dbReference type="InterPro" id="IPR018114">
    <property type="entry name" value="TRYPSIN_HIS"/>
</dbReference>
<proteinExistence type="inferred from homology"/>
<dbReference type="PROSITE" id="PS00135">
    <property type="entry name" value="TRYPSIN_SER"/>
    <property type="match status" value="1"/>
</dbReference>
<dbReference type="InterPro" id="IPR043504">
    <property type="entry name" value="Peptidase_S1_PA_chymotrypsin"/>
</dbReference>
<comment type="caution">
    <text evidence="6">The sequence shown here is derived from an EMBL/GenBank/DDBJ whole genome shotgun (WGS) entry which is preliminary data.</text>
</comment>
<dbReference type="AlphaFoldDB" id="A0A0L6CL14"/>
<dbReference type="InterPro" id="IPR009003">
    <property type="entry name" value="Peptidase_S1_PA"/>
</dbReference>
<dbReference type="Proteomes" id="UP000037397">
    <property type="component" value="Unassembled WGS sequence"/>
</dbReference>
<keyword evidence="7" id="KW-1185">Reference proteome</keyword>
<accession>A0A0L6CL14</accession>
<feature type="domain" description="Peptidase S1" evidence="5">
    <location>
        <begin position="37"/>
        <end position="262"/>
    </location>
</feature>
<dbReference type="SUPFAM" id="SSF50494">
    <property type="entry name" value="Trypsin-like serine proteases"/>
    <property type="match status" value="1"/>
</dbReference>
<dbReference type="SMART" id="SM00020">
    <property type="entry name" value="Tryp_SPc"/>
    <property type="match status" value="1"/>
</dbReference>
<reference evidence="7" key="1">
    <citation type="submission" date="2015-03" db="EMBL/GenBank/DDBJ databases">
        <title>Luteipulveratus halotolerans sp. nov., a novel actinobacterium (Dermacoccaceae) from Sarawak, Malaysia.</title>
        <authorList>
            <person name="Juboi H."/>
            <person name="Basik A."/>
            <person name="Shamsul S.S."/>
            <person name="Arnold P."/>
            <person name="Schmitt E.K."/>
            <person name="Sanglier J.-J."/>
            <person name="Yeo T."/>
        </authorList>
    </citation>
    <scope>NUCLEOTIDE SEQUENCE [LARGE SCALE GENOMIC DNA]</scope>
    <source>
        <strain evidence="7">C296001</strain>
    </source>
</reference>
<dbReference type="PRINTS" id="PR00722">
    <property type="entry name" value="CHYMOTRYPSIN"/>
</dbReference>
<dbReference type="InterPro" id="IPR001254">
    <property type="entry name" value="Trypsin_dom"/>
</dbReference>
<dbReference type="GO" id="GO:0004252">
    <property type="term" value="F:serine-type endopeptidase activity"/>
    <property type="evidence" value="ECO:0007669"/>
    <property type="project" value="InterPro"/>
</dbReference>
<dbReference type="Pfam" id="PF00089">
    <property type="entry name" value="Trypsin"/>
    <property type="match status" value="1"/>
</dbReference>
<comment type="similarity">
    <text evidence="1">Belongs to the peptidase S1 family.</text>
</comment>
<dbReference type="OrthoDB" id="3611234at2"/>
<keyword evidence="2" id="KW-1015">Disulfide bond</keyword>
<evidence type="ECO:0000256" key="4">
    <source>
        <dbReference type="SAM" id="SignalP"/>
    </source>
</evidence>
<gene>
    <name evidence="6" type="ORF">VV01_17080</name>
</gene>
<dbReference type="STRING" id="1631356.VV01_17080"/>
<evidence type="ECO:0000256" key="3">
    <source>
        <dbReference type="RuleBase" id="RU363034"/>
    </source>
</evidence>
<evidence type="ECO:0000259" key="5">
    <source>
        <dbReference type="PROSITE" id="PS50240"/>
    </source>
</evidence>
<keyword evidence="3" id="KW-0645">Protease</keyword>
<organism evidence="6 7">
    <name type="scientific">Luteipulveratus halotolerans</name>
    <dbReference type="NCBI Taxonomy" id="1631356"/>
    <lineage>
        <taxon>Bacteria</taxon>
        <taxon>Bacillati</taxon>
        <taxon>Actinomycetota</taxon>
        <taxon>Actinomycetes</taxon>
        <taxon>Micrococcales</taxon>
        <taxon>Dermacoccaceae</taxon>
        <taxon>Luteipulveratus</taxon>
    </lineage>
</organism>
<keyword evidence="4" id="KW-0732">Signal</keyword>
<dbReference type="RefSeq" id="WP_050670937.1">
    <property type="nucleotide sequence ID" value="NZ_LAIR01000002.1"/>
</dbReference>
<dbReference type="InterPro" id="IPR050430">
    <property type="entry name" value="Peptidase_S1"/>
</dbReference>
<dbReference type="PANTHER" id="PTHR24276">
    <property type="entry name" value="POLYSERASE-RELATED"/>
    <property type="match status" value="1"/>
</dbReference>
<keyword evidence="3" id="KW-0720">Serine protease</keyword>
<dbReference type="InterPro" id="IPR033116">
    <property type="entry name" value="TRYPSIN_SER"/>
</dbReference>
<feature type="signal peptide" evidence="4">
    <location>
        <begin position="1"/>
        <end position="30"/>
    </location>
</feature>
<dbReference type="PROSITE" id="PS50240">
    <property type="entry name" value="TRYPSIN_DOM"/>
    <property type="match status" value="1"/>
</dbReference>
<dbReference type="EMBL" id="LAIR01000002">
    <property type="protein sequence ID" value="KNX38471.1"/>
    <property type="molecule type" value="Genomic_DNA"/>
</dbReference>
<name>A0A0L6CL14_9MICO</name>
<dbReference type="CDD" id="cd00190">
    <property type="entry name" value="Tryp_SPc"/>
    <property type="match status" value="1"/>
</dbReference>
<evidence type="ECO:0000256" key="1">
    <source>
        <dbReference type="ARBA" id="ARBA00007664"/>
    </source>
</evidence>
<evidence type="ECO:0000256" key="2">
    <source>
        <dbReference type="ARBA" id="ARBA00023157"/>
    </source>
</evidence>
<protein>
    <submittedName>
        <fullName evidence="6">Peptidase S1 and S6 chymotrypsin/Hap</fullName>
    </submittedName>
</protein>
<dbReference type="GO" id="GO:0006508">
    <property type="term" value="P:proteolysis"/>
    <property type="evidence" value="ECO:0007669"/>
    <property type="project" value="UniProtKB-KW"/>
</dbReference>
<keyword evidence="3" id="KW-0378">Hydrolase</keyword>
<dbReference type="InterPro" id="IPR001314">
    <property type="entry name" value="Peptidase_S1A"/>
</dbReference>
<dbReference type="FunFam" id="2.40.10.10:FF:000002">
    <property type="entry name" value="Transmembrane protease serine"/>
    <property type="match status" value="1"/>
</dbReference>
<evidence type="ECO:0000313" key="6">
    <source>
        <dbReference type="EMBL" id="KNX38471.1"/>
    </source>
</evidence>
<dbReference type="FunFam" id="2.40.10.10:FF:000068">
    <property type="entry name" value="transmembrane protease serine 2"/>
    <property type="match status" value="1"/>
</dbReference>
<feature type="chain" id="PRO_5005562649" evidence="4">
    <location>
        <begin position="31"/>
        <end position="262"/>
    </location>
</feature>
<dbReference type="PANTHER" id="PTHR24276:SF98">
    <property type="entry name" value="FI18310P1-RELATED"/>
    <property type="match status" value="1"/>
</dbReference>
<evidence type="ECO:0000313" key="7">
    <source>
        <dbReference type="Proteomes" id="UP000037397"/>
    </source>
</evidence>
<sequence length="262" mass="26503">MHRSSKRTRLALAITAATAATFAGIGSAHAVEGPQPIVGGEIAHTSDTPWAIQMSNTASPSPTGEYCGGTLVAANKVVTAAHCVEGTSASSWTAVQGRDDLADTSVGKESAISDIWYDPSYGQGAHDVAVVTLATPFEGVPTLPLNQDTSVGESGATATVYGWGETEGTGPADTFQKVDVPLMGDASCASAYGNEYVGEGEVCAGYEEGGKDSCQGDSGGPLVVGGKLVGIVSWGQGCADAGNPGVYSEVSTYYDELTSHIG</sequence>